<keyword evidence="4" id="KW-1185">Reference proteome</keyword>
<dbReference type="GO" id="GO:0043171">
    <property type="term" value="P:peptide catabolic process"/>
    <property type="evidence" value="ECO:0007669"/>
    <property type="project" value="TreeGrafter"/>
</dbReference>
<evidence type="ECO:0000256" key="1">
    <source>
        <dbReference type="SAM" id="Phobius"/>
    </source>
</evidence>
<dbReference type="Proteomes" id="UP000278351">
    <property type="component" value="Unassembled WGS sequence"/>
</dbReference>
<dbReference type="SUPFAM" id="SSF55486">
    <property type="entry name" value="Metalloproteases ('zincins'), catalytic domain"/>
    <property type="match status" value="1"/>
</dbReference>
<feature type="transmembrane region" description="Helical" evidence="1">
    <location>
        <begin position="466"/>
        <end position="485"/>
    </location>
</feature>
<dbReference type="AlphaFoldDB" id="A0A3N4Q8L9"/>
<evidence type="ECO:0000313" key="4">
    <source>
        <dbReference type="Proteomes" id="UP000278351"/>
    </source>
</evidence>
<sequence length="1156" mass="129085">MLGFELRYHARQLTFIAAAVIFFAMGVLAVQGRFGSDDVHKNGPYVYTVLVGMLSLLSIFTATLFCAGVVLRDTANRMDAIVFSTAVRRLPFFTVRFAGLLLAALLMLVLAVTGMALATLLQNPEVLGPHRAAYIIQPLLVFGLPNVLFATSVIFCTALLTRNLKAVYAAGLLLYILYLTASILGNSPMIAGSNLKTGTDSLWPLLSDPFGLAALFGETRNWNDVQRNTQLFPLSGIFLWNRVIWTMISLLLLAVSYRYFNFRQPQPAALRRRSSAALRLATGYRAMQVHPQGYGYAAKAFRSQLGLDAQSLFRSIPFMVMLALWIFLYGIELKDSLFSGPMGIRAYPFTGIAIEELRPMRPAMLLIIFCAAELLWRERASGMHGLIYATPVPHALMWGAKCAALVLLIGVMIVANVAIGISLQLLNGFTTIEPLVYLQLVYYSGLPLLLFAVLAVLILTLTPNKYAGMLFCLVPAMIITFGKTLGLEHPMLRFGDVPELAWSYMNGFGHYREAFNWYMVYWGGLAVMFALLTIAVWPAVQRRWLQRMKAVPAQLGKRGFFIAGIAMLLTCAAGTYIFYETGFRSKAAKKEWRMAYERKYRPVADLPQPVIKAVKVAVDVYPANAWYRVKGSFLLKNETSSPLSKIWIDIDENIQTIQLHMPGVAKQEQDERFHQYWLHLEKPLQPGDTTHLDFAMEVSRNGFKTFNSEHTVVSNGTYIELEKYVPALGYDEGYELSGQLDRRQAGLPPRTDTPSTDDAYHLIDFAAVISTPANQQAITVGELQKTWIDGDRRYSDYKTRRPVNFMFAISAAEYAVHEEKYNGIRLRALYHPGHAGNLPAIIQGAKDALDYCHKNFGAYPLPYLHLAEIPHYKGAATAYPGLLFLAERILFLSNFSDSGRVNQAYAIAAHETAHQWWANMPAPVHGPGDAMLTESLAKYTEAMVMEKRFGKAYLSDYFRVDNHMYLVLRSMYGKELPLIQTNDQPFVHYQKGGMVLYRLKENLGETHVNRALQQLVAQHAWPGKKVRPADLLHALQTGADSGAMRLIDECLQQVVVYDLQIKSLGAARLPGGQYRLDLQVNIARKDAAGNPLPVDGRFDIGVLDKAGKLIYAQPHHFSNAETRLSLTVGKEPGAVAIDPYQYVLDENPANNKTGID</sequence>
<feature type="transmembrane region" description="Helical" evidence="1">
    <location>
        <begin position="441"/>
        <end position="459"/>
    </location>
</feature>
<feature type="transmembrane region" description="Helical" evidence="1">
    <location>
        <begin position="133"/>
        <end position="160"/>
    </location>
</feature>
<dbReference type="RefSeq" id="WP_123847052.1">
    <property type="nucleotide sequence ID" value="NZ_RPDH01000002.1"/>
</dbReference>
<dbReference type="InterPro" id="IPR027268">
    <property type="entry name" value="Peptidase_M4/M1_CTD_sf"/>
</dbReference>
<feature type="domain" description="Peptidase M1 membrane alanine aminopeptidase" evidence="2">
    <location>
        <begin position="846"/>
        <end position="1040"/>
    </location>
</feature>
<keyword evidence="1" id="KW-0812">Transmembrane</keyword>
<organism evidence="3 4">
    <name type="scientific">Chitinophaga lutea</name>
    <dbReference type="NCBI Taxonomy" id="2488634"/>
    <lineage>
        <taxon>Bacteria</taxon>
        <taxon>Pseudomonadati</taxon>
        <taxon>Bacteroidota</taxon>
        <taxon>Chitinophagia</taxon>
        <taxon>Chitinophagales</taxon>
        <taxon>Chitinophagaceae</taxon>
        <taxon>Chitinophaga</taxon>
    </lineage>
</organism>
<dbReference type="GO" id="GO:0016020">
    <property type="term" value="C:membrane"/>
    <property type="evidence" value="ECO:0007669"/>
    <property type="project" value="TreeGrafter"/>
</dbReference>
<feature type="transmembrane region" description="Helical" evidence="1">
    <location>
        <begin position="519"/>
        <end position="540"/>
    </location>
</feature>
<dbReference type="InterPro" id="IPR050344">
    <property type="entry name" value="Peptidase_M1_aminopeptidases"/>
</dbReference>
<dbReference type="InterPro" id="IPR014782">
    <property type="entry name" value="Peptidase_M1_dom"/>
</dbReference>
<evidence type="ECO:0000313" key="3">
    <source>
        <dbReference type="EMBL" id="RPE08054.1"/>
    </source>
</evidence>
<dbReference type="GO" id="GO:0005737">
    <property type="term" value="C:cytoplasm"/>
    <property type="evidence" value="ECO:0007669"/>
    <property type="project" value="TreeGrafter"/>
</dbReference>
<proteinExistence type="predicted"/>
<dbReference type="PANTHER" id="PTHR11533">
    <property type="entry name" value="PROTEASE M1 ZINC METALLOPROTEASE"/>
    <property type="match status" value="1"/>
</dbReference>
<dbReference type="GO" id="GO:0005615">
    <property type="term" value="C:extracellular space"/>
    <property type="evidence" value="ECO:0007669"/>
    <property type="project" value="TreeGrafter"/>
</dbReference>
<feature type="transmembrane region" description="Helical" evidence="1">
    <location>
        <begin position="396"/>
        <end position="421"/>
    </location>
</feature>
<gene>
    <name evidence="3" type="ORF">EGT74_13350</name>
</gene>
<dbReference type="OrthoDB" id="100605at2"/>
<dbReference type="PANTHER" id="PTHR11533:SF174">
    <property type="entry name" value="PUROMYCIN-SENSITIVE AMINOPEPTIDASE-RELATED"/>
    <property type="match status" value="1"/>
</dbReference>
<accession>A0A3N4Q8L9</accession>
<dbReference type="Gene3D" id="1.10.390.10">
    <property type="entry name" value="Neutral Protease Domain 2"/>
    <property type="match status" value="1"/>
</dbReference>
<protein>
    <recommendedName>
        <fullName evidence="2">Peptidase M1 membrane alanine aminopeptidase domain-containing protein</fullName>
    </recommendedName>
</protein>
<dbReference type="GO" id="GO:0042277">
    <property type="term" value="F:peptide binding"/>
    <property type="evidence" value="ECO:0007669"/>
    <property type="project" value="TreeGrafter"/>
</dbReference>
<dbReference type="Pfam" id="PF01433">
    <property type="entry name" value="Peptidase_M1"/>
    <property type="match status" value="1"/>
</dbReference>
<evidence type="ECO:0000259" key="2">
    <source>
        <dbReference type="Pfam" id="PF01433"/>
    </source>
</evidence>
<keyword evidence="1" id="KW-0472">Membrane</keyword>
<feature type="transmembrane region" description="Helical" evidence="1">
    <location>
        <begin position="237"/>
        <end position="260"/>
    </location>
</feature>
<dbReference type="GO" id="GO:0070006">
    <property type="term" value="F:metalloaminopeptidase activity"/>
    <property type="evidence" value="ECO:0007669"/>
    <property type="project" value="TreeGrafter"/>
</dbReference>
<dbReference type="GO" id="GO:0008270">
    <property type="term" value="F:zinc ion binding"/>
    <property type="evidence" value="ECO:0007669"/>
    <property type="project" value="InterPro"/>
</dbReference>
<keyword evidence="1" id="KW-1133">Transmembrane helix</keyword>
<feature type="transmembrane region" description="Helical" evidence="1">
    <location>
        <begin position="359"/>
        <end position="376"/>
    </location>
</feature>
<dbReference type="EMBL" id="RPDH01000002">
    <property type="protein sequence ID" value="RPE08054.1"/>
    <property type="molecule type" value="Genomic_DNA"/>
</dbReference>
<feature type="transmembrane region" description="Helical" evidence="1">
    <location>
        <begin position="167"/>
        <end position="185"/>
    </location>
</feature>
<feature type="transmembrane region" description="Helical" evidence="1">
    <location>
        <begin position="312"/>
        <end position="331"/>
    </location>
</feature>
<feature type="transmembrane region" description="Helical" evidence="1">
    <location>
        <begin position="45"/>
        <end position="71"/>
    </location>
</feature>
<reference evidence="3 4" key="1">
    <citation type="submission" date="2018-11" db="EMBL/GenBank/DDBJ databases">
        <title>Chitinophaga lutea sp.nov., isolate from arsenic contaminated soil.</title>
        <authorList>
            <person name="Zong Y."/>
        </authorList>
    </citation>
    <scope>NUCLEOTIDE SEQUENCE [LARGE SCALE GENOMIC DNA]</scope>
    <source>
        <strain evidence="3 4">ZY74</strain>
    </source>
</reference>
<comment type="caution">
    <text evidence="3">The sequence shown here is derived from an EMBL/GenBank/DDBJ whole genome shotgun (WGS) entry which is preliminary data.</text>
</comment>
<feature type="transmembrane region" description="Helical" evidence="1">
    <location>
        <begin position="560"/>
        <end position="579"/>
    </location>
</feature>
<name>A0A3N4Q8L9_9BACT</name>
<feature type="transmembrane region" description="Helical" evidence="1">
    <location>
        <begin position="92"/>
        <end position="121"/>
    </location>
</feature>